<proteinExistence type="predicted"/>
<accession>H6RL67</accession>
<sequence length="190" mass="20376">MFRNPPEVNYRAVRDMGLAAWFGSSLMGLGVLGHAIPDAISEMRERHRVVDAGWKGTRGLTAGAVTAYVVGQGLVRFDGKPFQDGMPRWLTEGPESPLRACLTGTALGAAVAAMRARDKSLKQLEQGPGTAGTAVTAVATTEDPPEVARRVKTGRVLHTITAACTGALMYSHLKEEMQQKSKVSARFGRR</sequence>
<dbReference type="OrthoDB" id="5181921at2"/>
<dbReference type="AlphaFoldDB" id="H6RL67"/>
<name>H6RL67_BLASD</name>
<reference evidence="1 2" key="1">
    <citation type="journal article" date="2012" name="J. Bacteriol.">
        <title>Genome Sequence of Blastococcus saxobsidens DD2, a Stone-Inhabiting Bacterium.</title>
        <authorList>
            <person name="Chouaia B."/>
            <person name="Crotti E."/>
            <person name="Brusetti L."/>
            <person name="Daffonchio D."/>
            <person name="Essoussi I."/>
            <person name="Nouioui I."/>
            <person name="Sbissi I."/>
            <person name="Ghodhbane-Gtari F."/>
            <person name="Gtari M."/>
            <person name="Vacherie B."/>
            <person name="Barbe V."/>
            <person name="Medigue C."/>
            <person name="Gury J."/>
            <person name="Pujic P."/>
            <person name="Normand P."/>
        </authorList>
    </citation>
    <scope>NUCLEOTIDE SEQUENCE [LARGE SCALE GENOMIC DNA]</scope>
    <source>
        <strain evidence="1 2">DD2</strain>
    </source>
</reference>
<organism evidence="1 2">
    <name type="scientific">Blastococcus saxobsidens (strain DD2)</name>
    <dbReference type="NCBI Taxonomy" id="1146883"/>
    <lineage>
        <taxon>Bacteria</taxon>
        <taxon>Bacillati</taxon>
        <taxon>Actinomycetota</taxon>
        <taxon>Actinomycetes</taxon>
        <taxon>Geodermatophilales</taxon>
        <taxon>Geodermatophilaceae</taxon>
        <taxon>Blastococcus</taxon>
    </lineage>
</organism>
<dbReference type="STRING" id="1146883.BLASA_0218"/>
<gene>
    <name evidence="1" type="ordered locus">BLASA_0218</name>
</gene>
<dbReference type="HOGENOM" id="CLU_1401088_0_0_11"/>
<protein>
    <submittedName>
        <fullName evidence="1">Uncharacterized protein</fullName>
    </submittedName>
</protein>
<dbReference type="RefSeq" id="WP_014374114.1">
    <property type="nucleotide sequence ID" value="NC_016943.1"/>
</dbReference>
<dbReference type="KEGG" id="bsd:BLASA_0218"/>
<evidence type="ECO:0000313" key="1">
    <source>
        <dbReference type="EMBL" id="CCG01197.1"/>
    </source>
</evidence>
<keyword evidence="2" id="KW-1185">Reference proteome</keyword>
<reference evidence="2" key="2">
    <citation type="submission" date="2012-02" db="EMBL/GenBank/DDBJ databases">
        <title>Complete genome sequence of Blastococcus saxobsidens strain DD2.</title>
        <authorList>
            <person name="Genoscope."/>
        </authorList>
    </citation>
    <scope>NUCLEOTIDE SEQUENCE [LARGE SCALE GENOMIC DNA]</scope>
    <source>
        <strain evidence="2">DD2</strain>
    </source>
</reference>
<dbReference type="Proteomes" id="UP000007517">
    <property type="component" value="Chromosome"/>
</dbReference>
<evidence type="ECO:0000313" key="2">
    <source>
        <dbReference type="Proteomes" id="UP000007517"/>
    </source>
</evidence>
<dbReference type="EMBL" id="FO117623">
    <property type="protein sequence ID" value="CCG01197.1"/>
    <property type="molecule type" value="Genomic_DNA"/>
</dbReference>